<dbReference type="InParanoid" id="A0A4R2P7I1"/>
<feature type="domain" description="HTH tetR-type" evidence="4">
    <location>
        <begin position="18"/>
        <end position="78"/>
    </location>
</feature>
<dbReference type="InterPro" id="IPR050109">
    <property type="entry name" value="HTH-type_TetR-like_transc_reg"/>
</dbReference>
<keyword evidence="1 2" id="KW-0238">DNA-binding</keyword>
<evidence type="ECO:0000259" key="4">
    <source>
        <dbReference type="PROSITE" id="PS50977"/>
    </source>
</evidence>
<feature type="DNA-binding region" description="H-T-H motif" evidence="2">
    <location>
        <begin position="41"/>
        <end position="60"/>
    </location>
</feature>
<feature type="compositionally biased region" description="Low complexity" evidence="3">
    <location>
        <begin position="104"/>
        <end position="128"/>
    </location>
</feature>
<sequence length="265" mass="27814">MTQPPEPPAGTADGRGGSSRRQALLDAAANLFVAKGYAGTSIRDIAAAVDMLPGSVYYHFASKERLLLAVHREGVAHFTAEVEAALAPFQAAGPTLERVARQAAGPAAGPLPGRTTGQKAAEAAAKRASQGDSQTTAQSGGPAGCDSDAWAALAAACAAHLRVLLDGSAYAQVVTPEFIKTLGQDVRDEMVAERAVYERQFIDLIDRVPLAAGVDRRLFRLTLFGALSWALHWYRPDGLTPDAIAETMLTLLRRGVDAAEQPADA</sequence>
<dbReference type="InterPro" id="IPR036271">
    <property type="entry name" value="Tet_transcr_reg_TetR-rel_C_sf"/>
</dbReference>
<evidence type="ECO:0000313" key="5">
    <source>
        <dbReference type="EMBL" id="TCP30757.1"/>
    </source>
</evidence>
<dbReference type="Pfam" id="PF00440">
    <property type="entry name" value="TetR_N"/>
    <property type="match status" value="1"/>
</dbReference>
<dbReference type="RefSeq" id="WP_200287665.1">
    <property type="nucleotide sequence ID" value="NZ_JACIGF010000013.1"/>
</dbReference>
<dbReference type="Proteomes" id="UP000295399">
    <property type="component" value="Unassembled WGS sequence"/>
</dbReference>
<comment type="caution">
    <text evidence="5">The sequence shown here is derived from an EMBL/GenBank/DDBJ whole genome shotgun (WGS) entry which is preliminary data.</text>
</comment>
<dbReference type="GO" id="GO:0000976">
    <property type="term" value="F:transcription cis-regulatory region binding"/>
    <property type="evidence" value="ECO:0007669"/>
    <property type="project" value="TreeGrafter"/>
</dbReference>
<dbReference type="AlphaFoldDB" id="A0A4R2P7I1"/>
<dbReference type="EMBL" id="SLXO01000013">
    <property type="protein sequence ID" value="TCP30757.1"/>
    <property type="molecule type" value="Genomic_DNA"/>
</dbReference>
<dbReference type="InterPro" id="IPR009057">
    <property type="entry name" value="Homeodomain-like_sf"/>
</dbReference>
<feature type="region of interest" description="Disordered" evidence="3">
    <location>
        <begin position="104"/>
        <end position="141"/>
    </location>
</feature>
<protein>
    <submittedName>
        <fullName evidence="5">TetR family transcriptional regulator</fullName>
    </submittedName>
</protein>
<name>A0A4R2P7I1_RHOSA</name>
<evidence type="ECO:0000256" key="3">
    <source>
        <dbReference type="SAM" id="MobiDB-lite"/>
    </source>
</evidence>
<dbReference type="Gene3D" id="1.10.357.10">
    <property type="entry name" value="Tetracycline Repressor, domain 2"/>
    <property type="match status" value="2"/>
</dbReference>
<evidence type="ECO:0000256" key="1">
    <source>
        <dbReference type="ARBA" id="ARBA00023125"/>
    </source>
</evidence>
<dbReference type="PANTHER" id="PTHR30055">
    <property type="entry name" value="HTH-TYPE TRANSCRIPTIONAL REGULATOR RUTR"/>
    <property type="match status" value="1"/>
</dbReference>
<proteinExistence type="predicted"/>
<organism evidence="5 6">
    <name type="scientific">Rhodothalassium salexigens DSM 2132</name>
    <dbReference type="NCBI Taxonomy" id="1188247"/>
    <lineage>
        <taxon>Bacteria</taxon>
        <taxon>Pseudomonadati</taxon>
        <taxon>Pseudomonadota</taxon>
        <taxon>Alphaproteobacteria</taxon>
        <taxon>Rhodothalassiales</taxon>
        <taxon>Rhodothalassiaceae</taxon>
        <taxon>Rhodothalassium</taxon>
    </lineage>
</organism>
<dbReference type="Pfam" id="PF17932">
    <property type="entry name" value="TetR_C_24"/>
    <property type="match status" value="1"/>
</dbReference>
<evidence type="ECO:0000256" key="2">
    <source>
        <dbReference type="PROSITE-ProRule" id="PRU00335"/>
    </source>
</evidence>
<gene>
    <name evidence="5" type="ORF">EV659_11310</name>
</gene>
<dbReference type="PROSITE" id="PS50977">
    <property type="entry name" value="HTH_TETR_2"/>
    <property type="match status" value="1"/>
</dbReference>
<dbReference type="PRINTS" id="PR00455">
    <property type="entry name" value="HTHTETR"/>
</dbReference>
<dbReference type="InterPro" id="IPR041490">
    <property type="entry name" value="KstR2_TetR_C"/>
</dbReference>
<evidence type="ECO:0000313" key="6">
    <source>
        <dbReference type="Proteomes" id="UP000295399"/>
    </source>
</evidence>
<dbReference type="InterPro" id="IPR001647">
    <property type="entry name" value="HTH_TetR"/>
</dbReference>
<keyword evidence="6" id="KW-1185">Reference proteome</keyword>
<dbReference type="SUPFAM" id="SSF46689">
    <property type="entry name" value="Homeodomain-like"/>
    <property type="match status" value="1"/>
</dbReference>
<dbReference type="SUPFAM" id="SSF48498">
    <property type="entry name" value="Tetracyclin repressor-like, C-terminal domain"/>
    <property type="match status" value="1"/>
</dbReference>
<accession>A0A4R2P7I1</accession>
<feature type="compositionally biased region" description="Polar residues" evidence="3">
    <location>
        <begin position="130"/>
        <end position="139"/>
    </location>
</feature>
<dbReference type="GO" id="GO:0003700">
    <property type="term" value="F:DNA-binding transcription factor activity"/>
    <property type="evidence" value="ECO:0007669"/>
    <property type="project" value="TreeGrafter"/>
</dbReference>
<dbReference type="PANTHER" id="PTHR30055:SF226">
    <property type="entry name" value="HTH-TYPE TRANSCRIPTIONAL REGULATOR PKSA"/>
    <property type="match status" value="1"/>
</dbReference>
<reference evidence="5 6" key="1">
    <citation type="submission" date="2019-03" db="EMBL/GenBank/DDBJ databases">
        <title>Genomic Encyclopedia of Type Strains, Phase IV (KMG-IV): sequencing the most valuable type-strain genomes for metagenomic binning, comparative biology and taxonomic classification.</title>
        <authorList>
            <person name="Goeker M."/>
        </authorList>
    </citation>
    <scope>NUCLEOTIDE SEQUENCE [LARGE SCALE GENOMIC DNA]</scope>
    <source>
        <strain evidence="5 6">DSM 2132</strain>
    </source>
</reference>